<dbReference type="AlphaFoldDB" id="A0A1L5NR55"/>
<evidence type="ECO:0000313" key="2">
    <source>
        <dbReference type="Proteomes" id="UP000184749"/>
    </source>
</evidence>
<sequence length="59" mass="6576">MGAARSTASGRCSQLFDPDYFRAVGLDPEAPKIIVTRSGYHFQLYYEKIGHAVRSTRLA</sequence>
<dbReference type="EMBL" id="CP017104">
    <property type="protein sequence ID" value="APO70386.1"/>
    <property type="molecule type" value="Genomic_DNA"/>
</dbReference>
<dbReference type="OrthoDB" id="9782658at2"/>
<protein>
    <submittedName>
        <fullName evidence="1">Microcystin LR degradation MlrC domain-containing protein</fullName>
    </submittedName>
</protein>
<dbReference type="Proteomes" id="UP000184749">
    <property type="component" value="Plasmid pRgalIE4872c"/>
</dbReference>
<accession>A0A1L5NR55</accession>
<evidence type="ECO:0000313" key="1">
    <source>
        <dbReference type="EMBL" id="APO70386.1"/>
    </source>
</evidence>
<organism evidence="1 2">
    <name type="scientific">Rhizobium gallicum</name>
    <dbReference type="NCBI Taxonomy" id="56730"/>
    <lineage>
        <taxon>Bacteria</taxon>
        <taxon>Pseudomonadati</taxon>
        <taxon>Pseudomonadota</taxon>
        <taxon>Alphaproteobacteria</taxon>
        <taxon>Hyphomicrobiales</taxon>
        <taxon>Rhizobiaceae</taxon>
        <taxon>Rhizobium/Agrobacterium group</taxon>
        <taxon>Rhizobium</taxon>
    </lineage>
</organism>
<reference evidence="1 2" key="1">
    <citation type="submission" date="2016-09" db="EMBL/GenBank/DDBJ databases">
        <title>The complete genome sequences of Rhizobium gallicum, symbiovars gallicum and phaseoli, symbionts associated to common bean (Phaseolus vulgaris).</title>
        <authorList>
            <person name="Bustos P."/>
            <person name="Santamaria R.I."/>
            <person name="Perez-Carrascal O.M."/>
            <person name="Juarez S."/>
            <person name="Lozano L."/>
            <person name="Martinez-Flores I."/>
            <person name="Martinez-Romero E."/>
            <person name="Cevallos M."/>
            <person name="Romero D."/>
            <person name="Davila G."/>
            <person name="Gonzalez V."/>
        </authorList>
    </citation>
    <scope>NUCLEOTIDE SEQUENCE [LARGE SCALE GENOMIC DNA]</scope>
    <source>
        <strain evidence="1 2">IE4872</strain>
        <plasmid evidence="2">prgalie4872c</plasmid>
    </source>
</reference>
<proteinExistence type="predicted"/>
<geneLocation type="plasmid" evidence="2">
    <name>prgalie4872c</name>
</geneLocation>
<name>A0A1L5NR55_9HYPH</name>
<keyword evidence="1" id="KW-0614">Plasmid</keyword>
<gene>
    <name evidence="1" type="ORF">IE4872_PC00367</name>
</gene>